<dbReference type="InterPro" id="IPR043502">
    <property type="entry name" value="DNA/RNA_pol_sf"/>
</dbReference>
<evidence type="ECO:0000256" key="2">
    <source>
        <dbReference type="ARBA" id="ARBA00005755"/>
    </source>
</evidence>
<evidence type="ECO:0000256" key="11">
    <source>
        <dbReference type="RuleBase" id="RU000442"/>
    </source>
</evidence>
<dbReference type="SUPFAM" id="SSF53098">
    <property type="entry name" value="Ribonuclease H-like"/>
    <property type="match status" value="1"/>
</dbReference>
<dbReference type="PANTHER" id="PTHR10322">
    <property type="entry name" value="DNA POLYMERASE CATALYTIC SUBUNIT"/>
    <property type="match status" value="1"/>
</dbReference>
<name>A0A088QCY1_9BETA</name>
<feature type="domain" description="DNA-directed DNA polymerase family B exonuclease" evidence="13">
    <location>
        <begin position="213"/>
        <end position="442"/>
    </location>
</feature>
<keyword evidence="4 11" id="KW-0808">Transferase</keyword>
<dbReference type="InterPro" id="IPR042087">
    <property type="entry name" value="DNA_pol_B_thumb"/>
</dbReference>
<dbReference type="SMART" id="SM00486">
    <property type="entry name" value="POLBc"/>
    <property type="match status" value="1"/>
</dbReference>
<comment type="catalytic activity">
    <reaction evidence="10 11">
        <text>DNA(n) + a 2'-deoxyribonucleoside 5'-triphosphate = DNA(n+1) + diphosphate</text>
        <dbReference type="Rhea" id="RHEA:22508"/>
        <dbReference type="Rhea" id="RHEA-COMP:17339"/>
        <dbReference type="Rhea" id="RHEA-COMP:17340"/>
        <dbReference type="ChEBI" id="CHEBI:33019"/>
        <dbReference type="ChEBI" id="CHEBI:61560"/>
        <dbReference type="ChEBI" id="CHEBI:173112"/>
        <dbReference type="EC" id="2.7.7.7"/>
    </reaction>
</comment>
<dbReference type="Gene3D" id="3.30.420.10">
    <property type="entry name" value="Ribonuclease H-like superfamily/Ribonuclease H"/>
    <property type="match status" value="1"/>
</dbReference>
<evidence type="ECO:0000256" key="5">
    <source>
        <dbReference type="ARBA" id="ARBA00022695"/>
    </source>
</evidence>
<evidence type="ECO:0000256" key="9">
    <source>
        <dbReference type="ARBA" id="ARBA00023125"/>
    </source>
</evidence>
<dbReference type="SUPFAM" id="SSF56672">
    <property type="entry name" value="DNA/RNA polymerases"/>
    <property type="match status" value="1"/>
</dbReference>
<evidence type="ECO:0000256" key="3">
    <source>
        <dbReference type="ARBA" id="ARBA00022562"/>
    </source>
</evidence>
<dbReference type="GO" id="GO:0003887">
    <property type="term" value="F:DNA-directed DNA polymerase activity"/>
    <property type="evidence" value="ECO:0007669"/>
    <property type="project" value="UniProtKB-KW"/>
</dbReference>
<dbReference type="GO" id="GO:0006261">
    <property type="term" value="P:DNA-templated DNA replication"/>
    <property type="evidence" value="ECO:0007669"/>
    <property type="project" value="TreeGrafter"/>
</dbReference>
<dbReference type="InterPro" id="IPR050240">
    <property type="entry name" value="DNA_pol_type-B"/>
</dbReference>
<evidence type="ECO:0000256" key="6">
    <source>
        <dbReference type="ARBA" id="ARBA00022705"/>
    </source>
</evidence>
<keyword evidence="6 11" id="KW-0235">DNA replication</keyword>
<dbReference type="Gene3D" id="3.30.342.10">
    <property type="entry name" value="DNA Polymerase, chain B, domain 1"/>
    <property type="match status" value="1"/>
</dbReference>
<dbReference type="InterPro" id="IPR017964">
    <property type="entry name" value="DNA-dir_DNA_pol_B_CS"/>
</dbReference>
<dbReference type="InterPro" id="IPR023211">
    <property type="entry name" value="DNA_pol_palm_dom_sf"/>
</dbReference>
<comment type="similarity">
    <text evidence="2 11">Belongs to the DNA polymerase type-B family.</text>
</comment>
<dbReference type="InterPro" id="IPR036397">
    <property type="entry name" value="RNaseH_sf"/>
</dbReference>
<keyword evidence="8" id="KW-1194">Viral DNA replication</keyword>
<evidence type="ECO:0000256" key="4">
    <source>
        <dbReference type="ARBA" id="ARBA00022679"/>
    </source>
</evidence>
<reference evidence="14" key="1">
    <citation type="journal article" date="2014" name="J. Virol.">
        <title>African great apes are naturally infected with roseoloviruses closely related to human herpesvirus 7.</title>
        <authorList>
            <person name="Lavergne A."/>
            <person name="Donato D."/>
            <person name="Gessain A."/>
            <person name="Niphuis H."/>
            <person name="Nerrienet E."/>
            <person name="Verschoor E.J."/>
            <person name="Lacoste V."/>
        </authorList>
    </citation>
    <scope>NUCLEOTIDE SEQUENCE</scope>
    <source>
        <strain evidence="14">Pte3</strain>
    </source>
</reference>
<dbReference type="GO" id="GO:0003677">
    <property type="term" value="F:DNA binding"/>
    <property type="evidence" value="ECO:0007669"/>
    <property type="project" value="UniProtKB-KW"/>
</dbReference>
<dbReference type="Gene3D" id="1.10.287.690">
    <property type="entry name" value="Helix hairpin bin"/>
    <property type="match status" value="1"/>
</dbReference>
<accession>A0A088QCY1</accession>
<keyword evidence="7 11" id="KW-0239">DNA-directed DNA polymerase</keyword>
<evidence type="ECO:0000259" key="13">
    <source>
        <dbReference type="Pfam" id="PF03104"/>
    </source>
</evidence>
<organism evidence="14">
    <name type="scientific">Pan troglodytes herpesvirus 7</name>
    <dbReference type="NCBI Taxonomy" id="1543221"/>
    <lineage>
        <taxon>Viruses</taxon>
        <taxon>Duplodnaviria</taxon>
        <taxon>Heunggongvirae</taxon>
        <taxon>Peploviricota</taxon>
        <taxon>Herviviricetes</taxon>
        <taxon>Herpesvirales</taxon>
        <taxon>Orthoherpesviridae</taxon>
        <taxon>Betaherpesvirinae</taxon>
        <taxon>Roseolovirus</taxon>
    </lineage>
</organism>
<gene>
    <name evidence="14" type="primary">DPOL</name>
</gene>
<dbReference type="EMBL" id="KJ843233">
    <property type="protein sequence ID" value="AIN81099.1"/>
    <property type="molecule type" value="Genomic_DNA"/>
</dbReference>
<dbReference type="PRINTS" id="PR00106">
    <property type="entry name" value="DNAPOLB"/>
</dbReference>
<dbReference type="Pfam" id="PF00136">
    <property type="entry name" value="DNA_pol_B"/>
    <property type="match status" value="1"/>
</dbReference>
<evidence type="ECO:0000256" key="7">
    <source>
        <dbReference type="ARBA" id="ARBA00022932"/>
    </source>
</evidence>
<keyword evidence="5 11" id="KW-0548">Nucleotidyltransferase</keyword>
<evidence type="ECO:0000259" key="12">
    <source>
        <dbReference type="Pfam" id="PF00136"/>
    </source>
</evidence>
<dbReference type="InterPro" id="IPR006134">
    <property type="entry name" value="DNA-dir_DNA_pol_B_multi_dom"/>
</dbReference>
<dbReference type="Gene3D" id="1.10.132.60">
    <property type="entry name" value="DNA polymerase family B, C-terminal domain"/>
    <property type="match status" value="1"/>
</dbReference>
<dbReference type="InterPro" id="IPR006172">
    <property type="entry name" value="DNA-dir_DNA_pol_B"/>
</dbReference>
<evidence type="ECO:0000256" key="8">
    <source>
        <dbReference type="ARBA" id="ARBA00023109"/>
    </source>
</evidence>
<dbReference type="PROSITE" id="PS00116">
    <property type="entry name" value="DNA_POLYMERASE_B"/>
    <property type="match status" value="1"/>
</dbReference>
<sequence length="1013" mass="115986">MDLVSFFNPYLENVRAKKKPKSTFLRIFPRGIMQDGAPGLMKTLCDSEPRMFYRDEQYILQNDMKWPSLSQQPEQELRAPLKFHIYDASESLLFTDSIENIPFQFRHFVIPSGNVIKLFGKTECGKKVCINVFGQNSYFYCESKCKKELNSKICSLLNSSEIKMSCSFSIESVTKYNLYGYNTDPITNLFKLSFSNFYISNRIGKILLNEGFSVYEIEVEILNRFFIDNNLKSFGWYQINHLFIQEFAKSSNVEIELNCHVSDLFLLEQESWPLYDCCSFDIECLSQSGNFPDAEQMGDIVIQISVIDFDSEGNFQNKHLFTLGTCENIEGICIYEFPSEFELLYAFFLFLKCKSPEILTGYNIINFDLKYLCTRMEKIYHFEIGSFSKLKRGKFSVSIPYEQHKKFVNSLTRVNMSGILCFDMYNVYSSKISAQNYKLDTIAKLCLNQEKENLSYKDIPKKFIDGAKGRAVVGKYCIQDSLLVVQLFAKINYHYEMAEVASLAYITIRCAVFEGQQKKIFPCILHEAKNKNMILPSISTNLNKNKENAGYKGATVLEPKIGYYATPTVVFDFQSLYPSIMMAHNLCYSTLIVDENAIIGLRAEDILSVHVGSVTHKFVKKAVRESILASLLKKWLDKRKEVKMQMKKCKDPAIEMILDKKQLALKTTCNSVYGVTGATHSLLPCVAIAASVTCLGREMLCKTVDYVDRTMYTDTFFMEKFGLTRSDFSGPFGIEVIYGDTDSIFVTFKNICPKALKQIAPSIASHITNTLFQNPIKLEFEKILFPLILICKKRYIGKLDDATLIFKGVELVRKTSCDFVKLVVKDIIDLLFWDVDVQKAAEKLSNMTVQEIYENGVPVGIQKIIKKLCDARDALFFNRVDIKSLVLSSVLSKEISAYKQANLPHLTVVKRLAQRKEELPNIGDRILYILIAPKETVKKTFHNYELAEDPTYAIENNLRINAEKYFEQTIKAVTNAISPIFPKTGVKKEKFLLSILPLKVYIDQSFSDLTDVL</sequence>
<dbReference type="EC" id="2.7.7.7" evidence="11"/>
<keyword evidence="9 11" id="KW-0238">DNA-binding</keyword>
<evidence type="ECO:0000256" key="10">
    <source>
        <dbReference type="ARBA" id="ARBA00049244"/>
    </source>
</evidence>
<protein>
    <recommendedName>
        <fullName evidence="11">DNA polymerase</fullName>
        <ecNumber evidence="11">2.7.7.7</ecNumber>
    </recommendedName>
</protein>
<dbReference type="PANTHER" id="PTHR10322:SF23">
    <property type="entry name" value="DNA POLYMERASE DELTA CATALYTIC SUBUNIT"/>
    <property type="match status" value="1"/>
</dbReference>
<evidence type="ECO:0000256" key="1">
    <source>
        <dbReference type="ARBA" id="ARBA00004147"/>
    </source>
</evidence>
<dbReference type="GO" id="GO:0000166">
    <property type="term" value="F:nucleotide binding"/>
    <property type="evidence" value="ECO:0007669"/>
    <property type="project" value="InterPro"/>
</dbReference>
<dbReference type="InterPro" id="IPR006133">
    <property type="entry name" value="DNA-dir_DNA_pol_B_exonuc"/>
</dbReference>
<dbReference type="GO" id="GO:0039693">
    <property type="term" value="P:viral DNA genome replication"/>
    <property type="evidence" value="ECO:0007669"/>
    <property type="project" value="UniProtKB-KW"/>
</dbReference>
<feature type="domain" description="DNA-directed DNA polymerase family B multifunctional" evidence="12">
    <location>
        <begin position="506"/>
        <end position="980"/>
    </location>
</feature>
<dbReference type="Gene3D" id="3.90.1600.10">
    <property type="entry name" value="Palm domain of DNA polymerase"/>
    <property type="match status" value="1"/>
</dbReference>
<dbReference type="InterPro" id="IPR012337">
    <property type="entry name" value="RNaseH-like_sf"/>
</dbReference>
<dbReference type="GO" id="GO:0042025">
    <property type="term" value="C:host cell nucleus"/>
    <property type="evidence" value="ECO:0007669"/>
    <property type="project" value="UniProtKB-SubCell"/>
</dbReference>
<evidence type="ECO:0000313" key="14">
    <source>
        <dbReference type="EMBL" id="AIN81099.1"/>
    </source>
</evidence>
<comment type="subcellular location">
    <subcellularLocation>
        <location evidence="1">Host nucleus</location>
    </subcellularLocation>
</comment>
<keyword evidence="3" id="KW-1048">Host nucleus</keyword>
<dbReference type="Pfam" id="PF03104">
    <property type="entry name" value="DNA_pol_B_exo1"/>
    <property type="match status" value="1"/>
</dbReference>
<proteinExistence type="inferred from homology"/>